<sequence>MKIKIEKNNNDSTCLVWLNDAPVTFRNEEEAHAYVEQLKARLEAAPVLVPEARD</sequence>
<accession>A0A7D5D735</accession>
<proteinExistence type="predicted"/>
<dbReference type="EMBL" id="CP056030">
    <property type="protein sequence ID" value="QKZ04373.1"/>
    <property type="molecule type" value="Genomic_DNA"/>
</dbReference>
<protein>
    <submittedName>
        <fullName evidence="1">Uncharacterized protein</fullName>
    </submittedName>
</protein>
<evidence type="ECO:0000313" key="1">
    <source>
        <dbReference type="EMBL" id="QKZ04373.1"/>
    </source>
</evidence>
<keyword evidence="2" id="KW-1185">Reference proteome</keyword>
<dbReference type="KEGG" id="pez:HWQ56_11470"/>
<evidence type="ECO:0000313" key="2">
    <source>
        <dbReference type="Proteomes" id="UP000509568"/>
    </source>
</evidence>
<dbReference type="Proteomes" id="UP000509568">
    <property type="component" value="Chromosome"/>
</dbReference>
<dbReference type="AlphaFoldDB" id="A0A7D5D735"/>
<organism evidence="1 2">
    <name type="scientific">Pseudomonas eucalypticola</name>
    <dbReference type="NCBI Taxonomy" id="2599595"/>
    <lineage>
        <taxon>Bacteria</taxon>
        <taxon>Pseudomonadati</taxon>
        <taxon>Pseudomonadota</taxon>
        <taxon>Gammaproteobacteria</taxon>
        <taxon>Pseudomonadales</taxon>
        <taxon>Pseudomonadaceae</taxon>
        <taxon>Pseudomonas</taxon>
    </lineage>
</organism>
<reference evidence="1 2" key="1">
    <citation type="submission" date="2020-06" db="EMBL/GenBank/DDBJ databases">
        <title>Pseudomonas eucalypticola sp. nov., an endophyte of Eucalyptus dunnii leaves with biocontrol ability of eucalyptus leaf blight.</title>
        <authorList>
            <person name="Liu Y."/>
            <person name="Song Z."/>
            <person name="Zeng H."/>
            <person name="Lu M."/>
            <person name="Wang X."/>
            <person name="Lian X."/>
            <person name="Zhang Q."/>
        </authorList>
    </citation>
    <scope>NUCLEOTIDE SEQUENCE [LARGE SCALE GENOMIC DNA]</scope>
    <source>
        <strain evidence="1 2">NP-1</strain>
    </source>
</reference>
<gene>
    <name evidence="1" type="ORF">HWQ56_11470</name>
</gene>
<name>A0A7D5D735_9PSED</name>
<dbReference type="RefSeq" id="WP_158157017.1">
    <property type="nucleotide sequence ID" value="NZ_CP056030.1"/>
</dbReference>